<dbReference type="AlphaFoldDB" id="A0A2P2DIZ8"/>
<gene>
    <name evidence="1" type="ORF">LPTSP2_39080</name>
</gene>
<comment type="caution">
    <text evidence="1">The sequence shown here is derived from an EMBL/GenBank/DDBJ whole genome shotgun (WGS) entry which is preliminary data.</text>
</comment>
<dbReference type="Proteomes" id="UP000245206">
    <property type="component" value="Unassembled WGS sequence"/>
</dbReference>
<proteinExistence type="predicted"/>
<accession>A0A2P2DIZ8</accession>
<dbReference type="EMBL" id="BFAZ01000016">
    <property type="protein sequence ID" value="GBF44605.1"/>
    <property type="molecule type" value="Genomic_DNA"/>
</dbReference>
<keyword evidence="2" id="KW-1185">Reference proteome</keyword>
<evidence type="ECO:0000313" key="1">
    <source>
        <dbReference type="EMBL" id="GBF44605.1"/>
    </source>
</evidence>
<organism evidence="1 2">
    <name type="scientific">Leptospira ellinghausenii</name>
    <dbReference type="NCBI Taxonomy" id="1917822"/>
    <lineage>
        <taxon>Bacteria</taxon>
        <taxon>Pseudomonadati</taxon>
        <taxon>Spirochaetota</taxon>
        <taxon>Spirochaetia</taxon>
        <taxon>Leptospirales</taxon>
        <taxon>Leptospiraceae</taxon>
        <taxon>Leptospira</taxon>
    </lineage>
</organism>
<name>A0A2P2DIZ8_9LEPT</name>
<protein>
    <submittedName>
        <fullName evidence="1">Uncharacterized protein</fullName>
    </submittedName>
</protein>
<reference evidence="2" key="1">
    <citation type="journal article" date="2019" name="Microbiol. Immunol.">
        <title>Molecular and phenotypic characterization of Leptospira johnsonii sp. nov., Leptospira ellinghausenii sp. nov. and Leptospira ryugenii sp. nov. isolated from soil and water in Japan.</title>
        <authorList>
            <person name="Masuzawa T."/>
            <person name="Saito M."/>
            <person name="Nakao R."/>
            <person name="Nikaido Y."/>
            <person name="Matsumoto M."/>
            <person name="Ogawa M."/>
            <person name="Yokoyama M."/>
            <person name="Hidaka Y."/>
            <person name="Tomita J."/>
            <person name="Sakakibara K."/>
            <person name="Suzuki K."/>
            <person name="Yasuda S."/>
            <person name="Sato H."/>
            <person name="Yamaguchi M."/>
            <person name="Yoshida S.I."/>
            <person name="Koizumi N."/>
            <person name="Kawamura Y."/>
        </authorList>
    </citation>
    <scope>NUCLEOTIDE SEQUENCE [LARGE SCALE GENOMIC DNA]</scope>
    <source>
        <strain evidence="2">E18</strain>
    </source>
</reference>
<evidence type="ECO:0000313" key="2">
    <source>
        <dbReference type="Proteomes" id="UP000245206"/>
    </source>
</evidence>
<sequence>MRNKPKKLKISMKSLTYFLIFLNIHCLSRTATSLKDNPLKNFENNLSKISITVNNPEKYILSIDFYIQDIDSFNNNDTKFLPTYYISESINDDKISFNIPKGKYIGFLQIHSKKQFPLYKTISGVQVIYFGIDDFYKKNAINFNKCEQNIVNSSVFYKKINRTNCNFFNIEKEEIVLNFSLTNKIFLNLEKSIPQSWFSFSYAFLHGPQPYPYALFLLIQVPFGFYSEDQLINFDNIHEF</sequence>